<dbReference type="GO" id="GO:0016020">
    <property type="term" value="C:membrane"/>
    <property type="evidence" value="ECO:0007669"/>
    <property type="project" value="TreeGrafter"/>
</dbReference>
<keyword evidence="5" id="KW-0862">Zinc</keyword>
<dbReference type="Pfam" id="PF01435">
    <property type="entry name" value="Peptidase_M48"/>
    <property type="match status" value="1"/>
</dbReference>
<evidence type="ECO:0000256" key="4">
    <source>
        <dbReference type="ARBA" id="ARBA00022801"/>
    </source>
</evidence>
<gene>
    <name evidence="8" type="ORF">CWO36_03320</name>
</gene>
<keyword evidence="4" id="KW-0378">Hydrolase</keyword>
<dbReference type="RefSeq" id="WP_017087595.1">
    <property type="nucleotide sequence ID" value="NZ_CAWNZY010000051.1"/>
</dbReference>
<dbReference type="GO" id="GO:0051603">
    <property type="term" value="P:proteolysis involved in protein catabolic process"/>
    <property type="evidence" value="ECO:0007669"/>
    <property type="project" value="TreeGrafter"/>
</dbReference>
<dbReference type="GO" id="GO:0004222">
    <property type="term" value="F:metalloendopeptidase activity"/>
    <property type="evidence" value="ECO:0007669"/>
    <property type="project" value="InterPro"/>
</dbReference>
<dbReference type="PROSITE" id="PS51257">
    <property type="entry name" value="PROKAR_LIPOPROTEIN"/>
    <property type="match status" value="1"/>
</dbReference>
<evidence type="ECO:0000256" key="1">
    <source>
        <dbReference type="ARBA" id="ARBA00001947"/>
    </source>
</evidence>
<dbReference type="CDD" id="cd07324">
    <property type="entry name" value="M48C_Oma1-like"/>
    <property type="match status" value="1"/>
</dbReference>
<organism evidence="8 9">
    <name type="scientific">Vibrio splendidus</name>
    <dbReference type="NCBI Taxonomy" id="29497"/>
    <lineage>
        <taxon>Bacteria</taxon>
        <taxon>Pseudomonadati</taxon>
        <taxon>Pseudomonadota</taxon>
        <taxon>Gammaproteobacteria</taxon>
        <taxon>Vibrionales</taxon>
        <taxon>Vibrionaceae</taxon>
        <taxon>Vibrio</taxon>
    </lineage>
</organism>
<keyword evidence="6" id="KW-0482">Metalloprotease</keyword>
<feature type="domain" description="Peptidase M48" evidence="7">
    <location>
        <begin position="83"/>
        <end position="260"/>
    </location>
</feature>
<dbReference type="PANTHER" id="PTHR22726">
    <property type="entry name" value="METALLOENDOPEPTIDASE OMA1"/>
    <property type="match status" value="1"/>
</dbReference>
<comment type="caution">
    <text evidence="8">The sequence shown here is derived from an EMBL/GenBank/DDBJ whole genome shotgun (WGS) entry which is preliminary data.</text>
</comment>
<dbReference type="GO" id="GO:0046872">
    <property type="term" value="F:metal ion binding"/>
    <property type="evidence" value="ECO:0007669"/>
    <property type="project" value="UniProtKB-KW"/>
</dbReference>
<keyword evidence="2" id="KW-0645">Protease</keyword>
<evidence type="ECO:0000256" key="3">
    <source>
        <dbReference type="ARBA" id="ARBA00022723"/>
    </source>
</evidence>
<comment type="cofactor">
    <cofactor evidence="1">
        <name>Zn(2+)</name>
        <dbReference type="ChEBI" id="CHEBI:29105"/>
    </cofactor>
</comment>
<evidence type="ECO:0000256" key="6">
    <source>
        <dbReference type="ARBA" id="ARBA00023049"/>
    </source>
</evidence>
<dbReference type="PANTHER" id="PTHR22726:SF1">
    <property type="entry name" value="METALLOENDOPEPTIDASE OMA1, MITOCHONDRIAL"/>
    <property type="match status" value="1"/>
</dbReference>
<name>A0A2T5EMN8_VIBSP</name>
<evidence type="ECO:0000256" key="2">
    <source>
        <dbReference type="ARBA" id="ARBA00022670"/>
    </source>
</evidence>
<dbReference type="EMBL" id="PIGA01000004">
    <property type="protein sequence ID" value="PTP22141.1"/>
    <property type="molecule type" value="Genomic_DNA"/>
</dbReference>
<dbReference type="Gene3D" id="3.30.2010.10">
    <property type="entry name" value="Metalloproteases ('zincins'), catalytic domain"/>
    <property type="match status" value="1"/>
</dbReference>
<reference evidence="8 9" key="1">
    <citation type="submission" date="2017-11" db="EMBL/GenBank/DDBJ databases">
        <title>Population delineation of vibrios coincides with oyster pathogenicity.</title>
        <authorList>
            <person name="Bruto M."/>
            <person name="Labreuche Y."/>
            <person name="James A."/>
            <person name="Piel D."/>
            <person name="Chenivesse S."/>
            <person name="Petton B."/>
            <person name="Polz M.F."/>
            <person name="Le Roux F."/>
        </authorList>
    </citation>
    <scope>NUCLEOTIDE SEQUENCE [LARGE SCALE GENOMIC DNA]</scope>
    <source>
        <strain evidence="8 9">1F_55</strain>
    </source>
</reference>
<dbReference type="InterPro" id="IPR051156">
    <property type="entry name" value="Mito/Outer_Membr_Metalloprot"/>
</dbReference>
<evidence type="ECO:0000313" key="8">
    <source>
        <dbReference type="EMBL" id="PTP22141.1"/>
    </source>
</evidence>
<protein>
    <recommendedName>
        <fullName evidence="7">Peptidase M48 domain-containing protein</fullName>
    </recommendedName>
</protein>
<dbReference type="Proteomes" id="UP000244080">
    <property type="component" value="Unassembled WGS sequence"/>
</dbReference>
<evidence type="ECO:0000256" key="5">
    <source>
        <dbReference type="ARBA" id="ARBA00022833"/>
    </source>
</evidence>
<evidence type="ECO:0000313" key="9">
    <source>
        <dbReference type="Proteomes" id="UP000244080"/>
    </source>
</evidence>
<accession>A0A2T5EMN8</accession>
<sequence>MKKLLWIAAPFLISGCAVDSINNLMSSKYESFDGRFIDQHLAETNAPEKSTSASNTAASKEFQNIVNTRAAADKDLIANPYVNKYLEGILAKIVKEWGKPIDKDITILVSSDRNYSAYATPNTIVITQGVLADADSEDELAFIIAHELSHILLEHNETNEYFAKQSALVSKTANIAMSTALITDMKAEKTVNGYKVASQNKSSTKNLIQDSYRAGLTINRLSRDVISSSMSRSDEDEADLLGMDLLVKAGYSPRAFSPVLERLDSSQNHTAAQLKEKKKEFQSFVTLASDAGKHLSSDNKWSNLGYLAANEAGTQLLQSFSARHASPMDRKKDMSAYVKREYRAERKKHLSTVEFEKVVKTGKGKQIQENYWYASEAFKALEFGDIKTAEKLARKSVAGPTKHHAYPRLAFYGVRKMQNLDSKALQNLALIKNWDYASIQTFTLAAQSYREQKKPQSSLKLLAKGEQVIGTQVPFLPEYIAAHKALGNNTQVAELLTQCQTLSESNIVAQCHSSAGIPLPKSSESNNGIMDSFSSLTNLVEL</sequence>
<dbReference type="InterPro" id="IPR001915">
    <property type="entry name" value="Peptidase_M48"/>
</dbReference>
<proteinExistence type="predicted"/>
<evidence type="ECO:0000259" key="7">
    <source>
        <dbReference type="Pfam" id="PF01435"/>
    </source>
</evidence>
<keyword evidence="3" id="KW-0479">Metal-binding</keyword>
<dbReference type="AlphaFoldDB" id="A0A2T5EMN8"/>